<dbReference type="AlphaFoldDB" id="A0A1I6QUN6"/>
<dbReference type="EMBL" id="FOZS01000001">
    <property type="protein sequence ID" value="SFS56237.1"/>
    <property type="molecule type" value="Genomic_DNA"/>
</dbReference>
<dbReference type="Proteomes" id="UP000199199">
    <property type="component" value="Unassembled WGS sequence"/>
</dbReference>
<protein>
    <submittedName>
        <fullName evidence="1">Uncharacterized protein</fullName>
    </submittedName>
</protein>
<accession>A0A1I6QUN6</accession>
<sequence length="210" mass="23876">MAHKSVKCGLVTDLSLLAVLRVLGRDCDNTVLKVHMLEFDLNEFVPSHPGLEAKSYKKLISSVRLRNILSYLPYVIWFKKPNSIISAFSGIESVFVRLNFLQLRQFFNRIPIEGHVYPLAVKPLSFGEKLTKSGMTDIYRRNRVSIIYHVDDAILYVKLVRLKEALAIQPLAELAAMPLILLKCRFAFFPLKSLDDLPLIFVLPAVSEGF</sequence>
<evidence type="ECO:0000313" key="2">
    <source>
        <dbReference type="Proteomes" id="UP000199199"/>
    </source>
</evidence>
<evidence type="ECO:0000313" key="1">
    <source>
        <dbReference type="EMBL" id="SFS56237.1"/>
    </source>
</evidence>
<proteinExistence type="predicted"/>
<organism evidence="1 2">
    <name type="scientific">Halostagnicola kamekurae</name>
    <dbReference type="NCBI Taxonomy" id="619731"/>
    <lineage>
        <taxon>Archaea</taxon>
        <taxon>Methanobacteriati</taxon>
        <taxon>Methanobacteriota</taxon>
        <taxon>Stenosarchaea group</taxon>
        <taxon>Halobacteria</taxon>
        <taxon>Halobacteriales</taxon>
        <taxon>Natrialbaceae</taxon>
        <taxon>Halostagnicola</taxon>
    </lineage>
</organism>
<name>A0A1I6QUN6_9EURY</name>
<gene>
    <name evidence="1" type="ORF">SAMN04488556_1589</name>
</gene>
<keyword evidence="2" id="KW-1185">Reference proteome</keyword>
<reference evidence="2" key="1">
    <citation type="submission" date="2016-10" db="EMBL/GenBank/DDBJ databases">
        <authorList>
            <person name="Varghese N."/>
            <person name="Submissions S."/>
        </authorList>
    </citation>
    <scope>NUCLEOTIDE SEQUENCE [LARGE SCALE GENOMIC DNA]</scope>
    <source>
        <strain evidence="2">DSM 22427</strain>
    </source>
</reference>